<keyword evidence="1" id="KW-0723">Serine/threonine-protein kinase</keyword>
<dbReference type="PANTHER" id="PTHR35526">
    <property type="entry name" value="ANTI-SIGMA-F FACTOR RSBW-RELATED"/>
    <property type="match status" value="1"/>
</dbReference>
<dbReference type="InterPro" id="IPR050267">
    <property type="entry name" value="Anti-sigma-factor_SerPK"/>
</dbReference>
<dbReference type="CDD" id="cd16936">
    <property type="entry name" value="HATPase_RsbW-like"/>
    <property type="match status" value="1"/>
</dbReference>
<evidence type="ECO:0000313" key="5">
    <source>
        <dbReference type="Proteomes" id="UP000281726"/>
    </source>
</evidence>
<dbReference type="Gene3D" id="3.30.565.10">
    <property type="entry name" value="Histidine kinase-like ATPase, C-terminal domain"/>
    <property type="match status" value="1"/>
</dbReference>
<evidence type="ECO:0000256" key="1">
    <source>
        <dbReference type="ARBA" id="ARBA00022527"/>
    </source>
</evidence>
<dbReference type="RefSeq" id="WP_120732778.1">
    <property type="nucleotide sequence ID" value="NZ_RBAK01000020.1"/>
</dbReference>
<keyword evidence="4" id="KW-0067">ATP-binding</keyword>
<evidence type="ECO:0000259" key="3">
    <source>
        <dbReference type="Pfam" id="PF13581"/>
    </source>
</evidence>
<dbReference type="InterPro" id="IPR003594">
    <property type="entry name" value="HATPase_dom"/>
</dbReference>
<dbReference type="Proteomes" id="UP000281726">
    <property type="component" value="Unassembled WGS sequence"/>
</dbReference>
<dbReference type="SUPFAM" id="SSF55874">
    <property type="entry name" value="ATPase domain of HSP90 chaperone/DNA topoisomerase II/histidine kinase"/>
    <property type="match status" value="1"/>
</dbReference>
<evidence type="ECO:0000313" key="4">
    <source>
        <dbReference type="EMBL" id="RKN38630.1"/>
    </source>
</evidence>
<organism evidence="4 5">
    <name type="scientific">Micromonospora endolithica</name>
    <dbReference type="NCBI Taxonomy" id="230091"/>
    <lineage>
        <taxon>Bacteria</taxon>
        <taxon>Bacillati</taxon>
        <taxon>Actinomycetota</taxon>
        <taxon>Actinomycetes</taxon>
        <taxon>Micromonosporales</taxon>
        <taxon>Micromonosporaceae</taxon>
        <taxon>Micromonospora</taxon>
    </lineage>
</organism>
<sequence length="148" mass="15783">MNELTTCLDLPLGPDAPAVARRAVRSALDDWAGEDRDWLDDAVLIADELVANAVRHGGGCLQLQIRVHGQDVTITAVDGSAVVPRRRSADSEGGRGLAIIETLAQSWGVTDLDDGHKAVWVRLAPIRPDRQPASPASHGQSIKPEVEA</sequence>
<keyword evidence="1" id="KW-0808">Transferase</keyword>
<dbReference type="Pfam" id="PF13581">
    <property type="entry name" value="HATPase_c_2"/>
    <property type="match status" value="1"/>
</dbReference>
<gene>
    <name evidence="4" type="ORF">D7223_30345</name>
</gene>
<feature type="region of interest" description="Disordered" evidence="2">
    <location>
        <begin position="128"/>
        <end position="148"/>
    </location>
</feature>
<keyword evidence="5" id="KW-1185">Reference proteome</keyword>
<proteinExistence type="predicted"/>
<dbReference type="GO" id="GO:0004674">
    <property type="term" value="F:protein serine/threonine kinase activity"/>
    <property type="evidence" value="ECO:0007669"/>
    <property type="project" value="UniProtKB-KW"/>
</dbReference>
<reference evidence="4 5" key="1">
    <citation type="journal article" date="2004" name="Syst. Appl. Microbiol.">
        <title>Cryptoendolithic actinomycetes from antarctic sandstone rock samples: Micromonospora endolithica sp. nov. and two isolates related to Micromonospora coerulea Jensen 1932.</title>
        <authorList>
            <person name="Hirsch P."/>
            <person name="Mevs U."/>
            <person name="Kroppenstedt R.M."/>
            <person name="Schumann P."/>
            <person name="Stackebrandt E."/>
        </authorList>
    </citation>
    <scope>NUCLEOTIDE SEQUENCE [LARGE SCALE GENOMIC DNA]</scope>
    <source>
        <strain evidence="4 5">JCM 12677</strain>
    </source>
</reference>
<dbReference type="OrthoDB" id="3527613at2"/>
<keyword evidence="4" id="KW-0547">Nucleotide-binding</keyword>
<comment type="caution">
    <text evidence="4">The sequence shown here is derived from an EMBL/GenBank/DDBJ whole genome shotgun (WGS) entry which is preliminary data.</text>
</comment>
<name>A0A3A9YRM9_9ACTN</name>
<dbReference type="GO" id="GO:0005524">
    <property type="term" value="F:ATP binding"/>
    <property type="evidence" value="ECO:0007669"/>
    <property type="project" value="UniProtKB-KW"/>
</dbReference>
<dbReference type="InterPro" id="IPR036890">
    <property type="entry name" value="HATPase_C_sf"/>
</dbReference>
<evidence type="ECO:0000256" key="2">
    <source>
        <dbReference type="SAM" id="MobiDB-lite"/>
    </source>
</evidence>
<keyword evidence="1" id="KW-0418">Kinase</keyword>
<feature type="domain" description="Histidine kinase/HSP90-like ATPase" evidence="3">
    <location>
        <begin position="17"/>
        <end position="122"/>
    </location>
</feature>
<dbReference type="PANTHER" id="PTHR35526:SF3">
    <property type="entry name" value="ANTI-SIGMA-F FACTOR RSBW"/>
    <property type="match status" value="1"/>
</dbReference>
<dbReference type="EMBL" id="RBAK01000020">
    <property type="protein sequence ID" value="RKN38630.1"/>
    <property type="molecule type" value="Genomic_DNA"/>
</dbReference>
<dbReference type="AlphaFoldDB" id="A0A3A9YRM9"/>
<accession>A0A3A9YRM9</accession>
<protein>
    <submittedName>
        <fullName evidence="4">ATP-binding protein</fullName>
    </submittedName>
</protein>